<comment type="caution">
    <text evidence="2">The sequence shown here is derived from an EMBL/GenBank/DDBJ whole genome shotgun (WGS) entry which is preliminary data.</text>
</comment>
<dbReference type="AlphaFoldDB" id="A0A9P8UGF2"/>
<accession>A0A9P8UGF2</accession>
<gene>
    <name evidence="2" type="ORF">BKA67DRAFT_571495</name>
</gene>
<sequence length="87" mass="10010">MFAIVKHIYICALRIVVFLFVLHTSPPGFLWTVEVDSATIYVDSFYEIDRTLPACVNNITCHHTTHYEVGIYRPVPGLDFELIMMGF</sequence>
<keyword evidence="1" id="KW-1133">Transmembrane helix</keyword>
<dbReference type="EMBL" id="JAGPXC010000006">
    <property type="protein sequence ID" value="KAH6651649.1"/>
    <property type="molecule type" value="Genomic_DNA"/>
</dbReference>
<feature type="transmembrane region" description="Helical" evidence="1">
    <location>
        <begin position="7"/>
        <end position="25"/>
    </location>
</feature>
<dbReference type="Proteomes" id="UP000758603">
    <property type="component" value="Unassembled WGS sequence"/>
</dbReference>
<keyword evidence="1" id="KW-0812">Transmembrane</keyword>
<protein>
    <submittedName>
        <fullName evidence="2">Uncharacterized protein</fullName>
    </submittedName>
</protein>
<reference evidence="2" key="1">
    <citation type="journal article" date="2021" name="Nat. Commun.">
        <title>Genetic determinants of endophytism in the Arabidopsis root mycobiome.</title>
        <authorList>
            <person name="Mesny F."/>
            <person name="Miyauchi S."/>
            <person name="Thiergart T."/>
            <person name="Pickel B."/>
            <person name="Atanasova L."/>
            <person name="Karlsson M."/>
            <person name="Huettel B."/>
            <person name="Barry K.W."/>
            <person name="Haridas S."/>
            <person name="Chen C."/>
            <person name="Bauer D."/>
            <person name="Andreopoulos W."/>
            <person name="Pangilinan J."/>
            <person name="LaButti K."/>
            <person name="Riley R."/>
            <person name="Lipzen A."/>
            <person name="Clum A."/>
            <person name="Drula E."/>
            <person name="Henrissat B."/>
            <person name="Kohler A."/>
            <person name="Grigoriev I.V."/>
            <person name="Martin F.M."/>
            <person name="Hacquard S."/>
        </authorList>
    </citation>
    <scope>NUCLEOTIDE SEQUENCE</scope>
    <source>
        <strain evidence="2">MPI-SDFR-AT-0073</strain>
    </source>
</reference>
<keyword evidence="1" id="KW-0472">Membrane</keyword>
<dbReference type="GeneID" id="70132119"/>
<name>A0A9P8UGF2_9PEZI</name>
<evidence type="ECO:0000256" key="1">
    <source>
        <dbReference type="SAM" id="Phobius"/>
    </source>
</evidence>
<organism evidence="2 3">
    <name type="scientific">Truncatella angustata</name>
    <dbReference type="NCBI Taxonomy" id="152316"/>
    <lineage>
        <taxon>Eukaryota</taxon>
        <taxon>Fungi</taxon>
        <taxon>Dikarya</taxon>
        <taxon>Ascomycota</taxon>
        <taxon>Pezizomycotina</taxon>
        <taxon>Sordariomycetes</taxon>
        <taxon>Xylariomycetidae</taxon>
        <taxon>Amphisphaeriales</taxon>
        <taxon>Sporocadaceae</taxon>
        <taxon>Truncatella</taxon>
    </lineage>
</organism>
<evidence type="ECO:0000313" key="2">
    <source>
        <dbReference type="EMBL" id="KAH6651649.1"/>
    </source>
</evidence>
<dbReference type="RefSeq" id="XP_045955927.1">
    <property type="nucleotide sequence ID" value="XM_046103227.1"/>
</dbReference>
<proteinExistence type="predicted"/>
<evidence type="ECO:0000313" key="3">
    <source>
        <dbReference type="Proteomes" id="UP000758603"/>
    </source>
</evidence>
<keyword evidence="3" id="KW-1185">Reference proteome</keyword>